<dbReference type="PANTHER" id="PTHR22741:SF10">
    <property type="entry name" value="COILED-COIL DOMAIN-CONTAINING PROTEIN CG32809"/>
    <property type="match status" value="1"/>
</dbReference>
<feature type="region of interest" description="Disordered" evidence="3">
    <location>
        <begin position="125"/>
        <end position="175"/>
    </location>
</feature>
<feature type="region of interest" description="Disordered" evidence="3">
    <location>
        <begin position="247"/>
        <end position="271"/>
    </location>
</feature>
<feature type="region of interest" description="Disordered" evidence="3">
    <location>
        <begin position="1"/>
        <end position="42"/>
    </location>
</feature>
<comment type="caution">
    <text evidence="5">The sequence shown here is derived from an EMBL/GenBank/DDBJ whole genome shotgun (WGS) entry which is preliminary data.</text>
</comment>
<protein>
    <submittedName>
        <fullName evidence="5">Bud site selection protein 6</fullName>
    </submittedName>
</protein>
<evidence type="ECO:0000256" key="2">
    <source>
        <dbReference type="SAM" id="Coils"/>
    </source>
</evidence>
<dbReference type="GO" id="GO:0030010">
    <property type="term" value="P:establishment of cell polarity"/>
    <property type="evidence" value="ECO:0007669"/>
    <property type="project" value="TreeGrafter"/>
</dbReference>
<evidence type="ECO:0000256" key="1">
    <source>
        <dbReference type="ARBA" id="ARBA00023054"/>
    </source>
</evidence>
<evidence type="ECO:0000313" key="6">
    <source>
        <dbReference type="Proteomes" id="UP000697127"/>
    </source>
</evidence>
<accession>A0A9P6WL64</accession>
<dbReference type="InterPro" id="IPR051825">
    <property type="entry name" value="SRCIN1"/>
</dbReference>
<dbReference type="EMBL" id="PUHW01000104">
    <property type="protein sequence ID" value="KAG0689052.1"/>
    <property type="molecule type" value="Genomic_DNA"/>
</dbReference>
<feature type="coiled-coil region" evidence="2">
    <location>
        <begin position="532"/>
        <end position="559"/>
    </location>
</feature>
<dbReference type="InterPro" id="IPR056279">
    <property type="entry name" value="Aip3p_Bud6_N"/>
</dbReference>
<organism evidence="5 6">
    <name type="scientific">Pichia californica</name>
    <dbReference type="NCBI Taxonomy" id="460514"/>
    <lineage>
        <taxon>Eukaryota</taxon>
        <taxon>Fungi</taxon>
        <taxon>Dikarya</taxon>
        <taxon>Ascomycota</taxon>
        <taxon>Saccharomycotina</taxon>
        <taxon>Pichiomycetes</taxon>
        <taxon>Pichiales</taxon>
        <taxon>Pichiaceae</taxon>
        <taxon>Pichia</taxon>
    </lineage>
</organism>
<dbReference type="AlphaFoldDB" id="A0A9P6WL64"/>
<proteinExistence type="predicted"/>
<evidence type="ECO:0000259" key="4">
    <source>
        <dbReference type="SMART" id="SM00806"/>
    </source>
</evidence>
<name>A0A9P6WL64_9ASCO</name>
<sequence>MLGSENTPQTNFNDQLIMSETSGSSSGRKSPTKRSRGSLTSWAQGNTDVTEVSSKFVKFGDAYKTLKRSYATEGIDITNLPDIPGRVRSILETSLVLEPSQASLDKFLPQIGDSVAELMKMLKEKQTEPTKRVTGSISASSSTASFKQNTQTQPSTATSGPSPASEIGRTPSKDAITRLQNNTDLMRRASKRFSAYQTSSIISMQSPTPENVFDTAGLPKTPLEIQVTATDIEKAKRATNLENLDEIPHLNSSTKEKREKLGDEESHEKEETLNDTAISLSGGQLQYQHQTAKPIVKPFSSAAIISTPPQSQNTQQNEIQNQFFLKLKNEVKKVEISLPITIPKLKVLFTQKFKYSPPGISAYPKFYIQDEPSSIAYELEDISDIKFGSIISLHQEDIRTAIFKHVDDQIGTVKNDMMNMEDRILKRIEKLQLFQTSTPVSPAFRQTADMEFEKNMKNKLEKNSNDQKLVDDLEDEINKIKQHQKKSVKKLNDMVNITIKTLDEIQADGLVPQNISENTYVMDCKSKVSNGCESLVEKLDDLQDVIEFIKRDITKHNIKPSDKQLDHLSKEMVSTKAELASLTDYTQIERKNLQAMWNKQMQTIAVDQRFFKAQEEIIGLLAQDYQSAQETFELIVSCAKQLEKGSLAYRSKLPVPDPTVSPLDASKLVMGEIDAINPNHEERVEAIMKAERVREMEKELKLKDPFQEELGDFVINDKLKKSIGGISELERVRQEKDREHIKSTLGVV</sequence>
<feature type="compositionally biased region" description="Low complexity" evidence="3">
    <location>
        <begin position="136"/>
        <end position="165"/>
    </location>
</feature>
<dbReference type="InterPro" id="IPR022782">
    <property type="entry name" value="AIP3-like_C"/>
</dbReference>
<feature type="compositionally biased region" description="Polar residues" evidence="3">
    <location>
        <begin position="1"/>
        <end position="18"/>
    </location>
</feature>
<dbReference type="InterPro" id="IPR005613">
    <property type="entry name" value="AIP3_C"/>
</dbReference>
<dbReference type="PANTHER" id="PTHR22741">
    <property type="entry name" value="P140CAP/SNIP-RELATED"/>
    <property type="match status" value="1"/>
</dbReference>
<evidence type="ECO:0000313" key="5">
    <source>
        <dbReference type="EMBL" id="KAG0689052.1"/>
    </source>
</evidence>
<feature type="compositionally biased region" description="Low complexity" evidence="3">
    <location>
        <begin position="19"/>
        <end position="29"/>
    </location>
</feature>
<evidence type="ECO:0000256" key="3">
    <source>
        <dbReference type="SAM" id="MobiDB-lite"/>
    </source>
</evidence>
<dbReference type="Proteomes" id="UP000697127">
    <property type="component" value="Unassembled WGS sequence"/>
</dbReference>
<feature type="coiled-coil region" evidence="2">
    <location>
        <begin position="456"/>
        <end position="490"/>
    </location>
</feature>
<dbReference type="GO" id="GO:0051286">
    <property type="term" value="C:cell tip"/>
    <property type="evidence" value="ECO:0007669"/>
    <property type="project" value="TreeGrafter"/>
</dbReference>
<dbReference type="SMART" id="SM00806">
    <property type="entry name" value="AIP3"/>
    <property type="match status" value="1"/>
</dbReference>
<dbReference type="GO" id="GO:0005737">
    <property type="term" value="C:cytoplasm"/>
    <property type="evidence" value="ECO:0007669"/>
    <property type="project" value="TreeGrafter"/>
</dbReference>
<feature type="compositionally biased region" description="Basic and acidic residues" evidence="3">
    <location>
        <begin position="254"/>
        <end position="271"/>
    </location>
</feature>
<dbReference type="Pfam" id="PF23153">
    <property type="entry name" value="Aip3p_Bud6_N"/>
    <property type="match status" value="1"/>
</dbReference>
<dbReference type="GO" id="GO:0005519">
    <property type="term" value="F:cytoskeletal regulatory protein binding"/>
    <property type="evidence" value="ECO:0007669"/>
    <property type="project" value="InterPro"/>
</dbReference>
<reference evidence="5" key="1">
    <citation type="submission" date="2020-11" db="EMBL/GenBank/DDBJ databases">
        <title>Kefir isolates.</title>
        <authorList>
            <person name="Marcisauskas S."/>
            <person name="Kim Y."/>
            <person name="Blasche S."/>
        </authorList>
    </citation>
    <scope>NUCLEOTIDE SEQUENCE</scope>
    <source>
        <strain evidence="5">Olga-1</strain>
    </source>
</reference>
<gene>
    <name evidence="5" type="primary">BUD6</name>
    <name evidence="5" type="ORF">C6P40_000191</name>
</gene>
<dbReference type="Gene3D" id="1.20.58.1540">
    <property type="entry name" value="Actin interacting protein 3, C-terminal domain"/>
    <property type="match status" value="1"/>
</dbReference>
<dbReference type="Pfam" id="PF03915">
    <property type="entry name" value="AIP3"/>
    <property type="match status" value="1"/>
</dbReference>
<keyword evidence="6" id="KW-1185">Reference proteome</keyword>
<keyword evidence="1 2" id="KW-0175">Coiled coil</keyword>
<feature type="domain" description="Actin interacting protein 3 C-terminal" evidence="4">
    <location>
        <begin position="324"/>
        <end position="738"/>
    </location>
</feature>